<proteinExistence type="predicted"/>
<gene>
    <name evidence="2" type="ORF">Taro_037895</name>
</gene>
<feature type="region of interest" description="Disordered" evidence="1">
    <location>
        <begin position="153"/>
        <end position="198"/>
    </location>
</feature>
<organism evidence="2 3">
    <name type="scientific">Colocasia esculenta</name>
    <name type="common">Wild taro</name>
    <name type="synonym">Arum esculentum</name>
    <dbReference type="NCBI Taxonomy" id="4460"/>
    <lineage>
        <taxon>Eukaryota</taxon>
        <taxon>Viridiplantae</taxon>
        <taxon>Streptophyta</taxon>
        <taxon>Embryophyta</taxon>
        <taxon>Tracheophyta</taxon>
        <taxon>Spermatophyta</taxon>
        <taxon>Magnoliopsida</taxon>
        <taxon>Liliopsida</taxon>
        <taxon>Araceae</taxon>
        <taxon>Aroideae</taxon>
        <taxon>Colocasieae</taxon>
        <taxon>Colocasia</taxon>
    </lineage>
</organism>
<evidence type="ECO:0008006" key="4">
    <source>
        <dbReference type="Google" id="ProtNLM"/>
    </source>
</evidence>
<feature type="compositionally biased region" description="Low complexity" evidence="1">
    <location>
        <begin position="109"/>
        <end position="119"/>
    </location>
</feature>
<feature type="region of interest" description="Disordered" evidence="1">
    <location>
        <begin position="109"/>
        <end position="128"/>
    </location>
</feature>
<sequence>MCCVSVHNFNGLGGSKGLFICYKICLYFHRVLSLVWNQAKLQRNLMYLAAIADSQPQVPTITQQFPPNPMVQSGTRYVQTQQAQQMTPESLMAARSSMLYAQPSLSTLQQQQQQALHGQPGMGSGGNNGLHMLYGEAGMASRGVLPAGSFPDFGLNRSTSKQEMGSAGSAEGRGNNSGGQSGDGTEPLYLKSSEEGGN</sequence>
<protein>
    <recommendedName>
        <fullName evidence="4">GRF1-interacting factor 1</fullName>
    </recommendedName>
</protein>
<name>A0A843WE75_COLES</name>
<dbReference type="OrthoDB" id="10265171at2759"/>
<dbReference type="Proteomes" id="UP000652761">
    <property type="component" value="Unassembled WGS sequence"/>
</dbReference>
<dbReference type="EMBL" id="NMUH01003344">
    <property type="protein sequence ID" value="MQM05088.1"/>
    <property type="molecule type" value="Genomic_DNA"/>
</dbReference>
<keyword evidence="3" id="KW-1185">Reference proteome</keyword>
<evidence type="ECO:0000313" key="3">
    <source>
        <dbReference type="Proteomes" id="UP000652761"/>
    </source>
</evidence>
<dbReference type="AlphaFoldDB" id="A0A843WE75"/>
<reference evidence="2" key="1">
    <citation type="submission" date="2017-07" db="EMBL/GenBank/DDBJ databases">
        <title>Taro Niue Genome Assembly and Annotation.</title>
        <authorList>
            <person name="Atibalentja N."/>
            <person name="Keating K."/>
            <person name="Fields C.J."/>
        </authorList>
    </citation>
    <scope>NUCLEOTIDE SEQUENCE</scope>
    <source>
        <strain evidence="2">Niue_2</strain>
        <tissue evidence="2">Leaf</tissue>
    </source>
</reference>
<comment type="caution">
    <text evidence="2">The sequence shown here is derived from an EMBL/GenBank/DDBJ whole genome shotgun (WGS) entry which is preliminary data.</text>
</comment>
<accession>A0A843WE75</accession>
<evidence type="ECO:0000313" key="2">
    <source>
        <dbReference type="EMBL" id="MQM05088.1"/>
    </source>
</evidence>
<evidence type="ECO:0000256" key="1">
    <source>
        <dbReference type="SAM" id="MobiDB-lite"/>
    </source>
</evidence>